<dbReference type="AlphaFoldDB" id="A0A2N3N757"/>
<dbReference type="InterPro" id="IPR056041">
    <property type="entry name" value="DUF7624"/>
</dbReference>
<evidence type="ECO:0000256" key="1">
    <source>
        <dbReference type="SAM" id="MobiDB-lite"/>
    </source>
</evidence>
<feature type="compositionally biased region" description="Low complexity" evidence="1">
    <location>
        <begin position="153"/>
        <end position="162"/>
    </location>
</feature>
<dbReference type="InParanoid" id="A0A2N3N757"/>
<dbReference type="EMBL" id="NLAX01000697">
    <property type="protein sequence ID" value="PKS08237.1"/>
    <property type="molecule type" value="Genomic_DNA"/>
</dbReference>
<feature type="compositionally biased region" description="Low complexity" evidence="1">
    <location>
        <begin position="537"/>
        <end position="560"/>
    </location>
</feature>
<feature type="region of interest" description="Disordered" evidence="1">
    <location>
        <begin position="1"/>
        <end position="91"/>
    </location>
</feature>
<feature type="compositionally biased region" description="Basic and acidic residues" evidence="1">
    <location>
        <begin position="136"/>
        <end position="147"/>
    </location>
</feature>
<organism evidence="3 4">
    <name type="scientific">Lomentospora prolificans</name>
    <dbReference type="NCBI Taxonomy" id="41688"/>
    <lineage>
        <taxon>Eukaryota</taxon>
        <taxon>Fungi</taxon>
        <taxon>Dikarya</taxon>
        <taxon>Ascomycota</taxon>
        <taxon>Pezizomycotina</taxon>
        <taxon>Sordariomycetes</taxon>
        <taxon>Hypocreomycetidae</taxon>
        <taxon>Microascales</taxon>
        <taxon>Microascaceae</taxon>
        <taxon>Lomentospora</taxon>
    </lineage>
</organism>
<accession>A0A2N3N757</accession>
<feature type="region of interest" description="Disordered" evidence="1">
    <location>
        <begin position="445"/>
        <end position="560"/>
    </location>
</feature>
<keyword evidence="4" id="KW-1185">Reference proteome</keyword>
<evidence type="ECO:0000259" key="2">
    <source>
        <dbReference type="Pfam" id="PF24616"/>
    </source>
</evidence>
<feature type="compositionally biased region" description="Polar residues" evidence="1">
    <location>
        <begin position="38"/>
        <end position="48"/>
    </location>
</feature>
<dbReference type="Proteomes" id="UP000233524">
    <property type="component" value="Unassembled WGS sequence"/>
</dbReference>
<proteinExistence type="predicted"/>
<name>A0A2N3N757_9PEZI</name>
<feature type="region of interest" description="Disordered" evidence="1">
    <location>
        <begin position="124"/>
        <end position="175"/>
    </location>
</feature>
<gene>
    <name evidence="3" type="ORF">jhhlp_005179</name>
</gene>
<dbReference type="STRING" id="41688.A0A2N3N757"/>
<sequence>MALEAPLRSSIASLPPGFASLNEMSSTPDPHLRPDSVQRVSASLSLVSPSDLVGPSPVTSNGTETTEIEDEESEEVGRSNPPGPQVRAGHNKLLMLKTNIPEQIRRSVSEESVSVIHAPESFRSWTSTEPTAKPEQMSERNSPRETDSMANTAEFQEQAPPQQEHRTPPQISTNVRPVRYSLETSTPQAQNLKDIFGDANRIRSSSTNSLGKIDEHGEGDPFVETDIDAPYTSRDSFDGRSPEYSSEVAALRAALQECWTLCNTLANLSSIHRSRLFNNSGTPDAHERAWKSCWKLCQRLYDNKDKEEEPLSVQRMNLDLCRDFCQSLFDIRQRQDEVTDSILRVSFELNNHLYSAQDARTLPEAFRERTLDFYITLCHRLMKQRGELEEETDSLLRACWTLAEMLFSLRQNKREGRPASEELLGSAVQACWELCDIFREGCTSVRPERNTPRATQTSFFGPYEPSGRESRASTRSSLSKAQSHKTLEERPRRVVVPETPVTEFEDTPLSPESESPAQPNILVLGTVSDSSRGGRWSSNASSLSSYSHSSAKTSSTATTATAEDGNVTRVKILILKAAMIVGYDRDSTSPDGKSGMASLQAFVKQLPVGSFGSLGSHASLLQNYKSLILSDPVLPRYPSLPARGRRATASEIAKAVLYMMHRSSQYAFLRDLYRLVFNFTVDEAETRKNFSIVV</sequence>
<dbReference type="Pfam" id="PF24616">
    <property type="entry name" value="DUF7624"/>
    <property type="match status" value="1"/>
</dbReference>
<feature type="domain" description="DUF7624" evidence="2">
    <location>
        <begin position="557"/>
        <end position="693"/>
    </location>
</feature>
<protein>
    <recommendedName>
        <fullName evidence="2">DUF7624 domain-containing protein</fullName>
    </recommendedName>
</protein>
<dbReference type="OrthoDB" id="5230484at2759"/>
<comment type="caution">
    <text evidence="3">The sequence shown here is derived from an EMBL/GenBank/DDBJ whole genome shotgun (WGS) entry which is preliminary data.</text>
</comment>
<reference evidence="3 4" key="1">
    <citation type="journal article" date="2017" name="G3 (Bethesda)">
        <title>First Draft Genome Sequence of the Pathogenic Fungus Lomentospora prolificans (Formerly Scedosporium prolificans).</title>
        <authorList>
            <person name="Luo R."/>
            <person name="Zimin A."/>
            <person name="Workman R."/>
            <person name="Fan Y."/>
            <person name="Pertea G."/>
            <person name="Grossman N."/>
            <person name="Wear M.P."/>
            <person name="Jia B."/>
            <person name="Miller H."/>
            <person name="Casadevall A."/>
            <person name="Timp W."/>
            <person name="Zhang S.X."/>
            <person name="Salzberg S.L."/>
        </authorList>
    </citation>
    <scope>NUCLEOTIDE SEQUENCE [LARGE SCALE GENOMIC DNA]</scope>
    <source>
        <strain evidence="3 4">JHH-5317</strain>
    </source>
</reference>
<evidence type="ECO:0000313" key="3">
    <source>
        <dbReference type="EMBL" id="PKS08237.1"/>
    </source>
</evidence>
<dbReference type="VEuPathDB" id="FungiDB:jhhlp_005179"/>
<evidence type="ECO:0000313" key="4">
    <source>
        <dbReference type="Proteomes" id="UP000233524"/>
    </source>
</evidence>
<feature type="region of interest" description="Disordered" evidence="1">
    <location>
        <begin position="207"/>
        <end position="228"/>
    </location>
</feature>